<dbReference type="EMBL" id="LKPO01000013">
    <property type="protein sequence ID" value="OLF93694.1"/>
    <property type="molecule type" value="Genomic_DNA"/>
</dbReference>
<accession>A0A6I7TR46</accession>
<dbReference type="AlphaFoldDB" id="A0A6I7TR46"/>
<reference evidence="2 4" key="2">
    <citation type="submission" date="2019-06" db="EMBL/GenBank/DDBJ databases">
        <title>Genome sequence analysis of &gt;100 Bacillus licheniformis strains suggests intrinsic resistance to this species.</title>
        <authorList>
            <person name="Wels M."/>
            <person name="Siezen R.J."/>
            <person name="Johansen E."/>
            <person name="Stuer-Lauridsen B."/>
            <person name="Bjerre K."/>
            <person name="Nielsen B.K.K."/>
        </authorList>
    </citation>
    <scope>NUCLEOTIDE SEQUENCE [LARGE SCALE GENOMIC DNA]</scope>
    <source>
        <strain evidence="2 4">BAC-15381</strain>
    </source>
</reference>
<dbReference type="RefSeq" id="WP_025810794.1">
    <property type="nucleotide sequence ID" value="NZ_AP023089.1"/>
</dbReference>
<evidence type="ECO:0000313" key="3">
    <source>
        <dbReference type="Proteomes" id="UP000185604"/>
    </source>
</evidence>
<gene>
    <name evidence="1" type="ORF">B4121_2064</name>
    <name evidence="2" type="ORF">CHCC15381_1316</name>
</gene>
<organism evidence="1 3">
    <name type="scientific">Bacillus paralicheniformis</name>
    <dbReference type="NCBI Taxonomy" id="1648923"/>
    <lineage>
        <taxon>Bacteria</taxon>
        <taxon>Bacillati</taxon>
        <taxon>Bacillota</taxon>
        <taxon>Bacilli</taxon>
        <taxon>Bacillales</taxon>
        <taxon>Bacillaceae</taxon>
        <taxon>Bacillus</taxon>
    </lineage>
</organism>
<proteinExistence type="predicted"/>
<dbReference type="Proteomes" id="UP000429980">
    <property type="component" value="Unassembled WGS sequence"/>
</dbReference>
<comment type="caution">
    <text evidence="1">The sequence shown here is derived from an EMBL/GenBank/DDBJ whole genome shotgun (WGS) entry which is preliminary data.</text>
</comment>
<evidence type="ECO:0000313" key="1">
    <source>
        <dbReference type="EMBL" id="OLF93694.1"/>
    </source>
</evidence>
<protein>
    <submittedName>
        <fullName evidence="1">Transcriptional regulator</fullName>
    </submittedName>
</protein>
<sequence length="66" mass="7467">MKNSKIAEDIMCLFDHSFKGHEDLANRFWKVRKSEEPNGLYPLDSGMLEFAKKVLESSFQQSGGSG</sequence>
<name>A0A6I7TR46_9BACI</name>
<reference evidence="1 3" key="1">
    <citation type="journal article" date="2016" name="Front. Microbiol.">
        <title>High-Level Heat Resistance of Spores of Bacillus amyloliquefaciens and Bacillus licheniformis Results from the Presence of a spoVA Operon in a Tn1546 Transposon.</title>
        <authorList>
            <person name="Berendsen E.M."/>
            <person name="Koning R.A."/>
            <person name="Boekhorst J."/>
            <person name="de Jong A."/>
            <person name="Kuipers O.P."/>
            <person name="Wells-Bennik M.H."/>
        </authorList>
    </citation>
    <scope>NUCLEOTIDE SEQUENCE [LARGE SCALE GENOMIC DNA]</scope>
    <source>
        <strain evidence="1 3">B4121</strain>
    </source>
</reference>
<dbReference type="Proteomes" id="UP000185604">
    <property type="component" value="Unassembled WGS sequence"/>
</dbReference>
<keyword evidence="4" id="KW-1185">Reference proteome</keyword>
<dbReference type="EMBL" id="NILF01000044">
    <property type="protein sequence ID" value="TWL37080.1"/>
    <property type="molecule type" value="Genomic_DNA"/>
</dbReference>
<evidence type="ECO:0000313" key="2">
    <source>
        <dbReference type="EMBL" id="TWL37080.1"/>
    </source>
</evidence>
<evidence type="ECO:0000313" key="4">
    <source>
        <dbReference type="Proteomes" id="UP000429980"/>
    </source>
</evidence>